<keyword evidence="4 8" id="KW-0808">Transferase</keyword>
<dbReference type="PANTHER" id="PTHR13929">
    <property type="entry name" value="1,4-DIHYDROXY-2-NAPHTHOATE OCTAPRENYLTRANSFERASE"/>
    <property type="match status" value="1"/>
</dbReference>
<feature type="transmembrane region" description="Helical" evidence="8">
    <location>
        <begin position="255"/>
        <end position="275"/>
    </location>
</feature>
<evidence type="ECO:0000256" key="5">
    <source>
        <dbReference type="ARBA" id="ARBA00022692"/>
    </source>
</evidence>
<dbReference type="EC" id="2.5.1.74" evidence="8 9"/>
<evidence type="ECO:0000256" key="7">
    <source>
        <dbReference type="ARBA" id="ARBA00023136"/>
    </source>
</evidence>
<feature type="transmembrane region" description="Helical" evidence="8">
    <location>
        <begin position="157"/>
        <end position="176"/>
    </location>
</feature>
<sequence length="332" mass="35828">MAAPSRKKRQRNGGRSTKRKGGRPGTPAQGHRNHHSPVVAPKPVGPADWIGAARLRTLPLAVSPVLIGTGAAYVVERPLHWVIALFCLLVAVALQIGVNFANDYSDGIRGTDDHRVGPARLTASRRVRPRTVLVVALGFFAVAALAGLAIVIRTEQWWMLAVGAACIVAAWFYTGGKRPYGYAGLGEVFVFVFFGLVATLGTTWVQAFALPQEAWFGAVAAGLLACAVLLANNLRDIDQDRLVGKRTLTVLIGRRATQVLFTIFVLVPFAIAAFLALFYPIAWIEALVLLAILPAILIVWTYRQPRELVIALALTSLSSLAYGAILFWAFLG</sequence>
<accession>A0ABN2I7M1</accession>
<dbReference type="InterPro" id="IPR004657">
    <property type="entry name" value="MenA"/>
</dbReference>
<dbReference type="InterPro" id="IPR026046">
    <property type="entry name" value="UBIAD1"/>
</dbReference>
<keyword evidence="3 8" id="KW-1003">Cell membrane</keyword>
<proteinExistence type="inferred from homology"/>
<feature type="region of interest" description="Disordered" evidence="10">
    <location>
        <begin position="1"/>
        <end position="43"/>
    </location>
</feature>
<evidence type="ECO:0000256" key="3">
    <source>
        <dbReference type="ARBA" id="ARBA00022475"/>
    </source>
</evidence>
<feature type="compositionally biased region" description="Basic residues" evidence="10">
    <location>
        <begin position="1"/>
        <end position="22"/>
    </location>
</feature>
<evidence type="ECO:0000256" key="9">
    <source>
        <dbReference type="NCBIfam" id="TIGR00751"/>
    </source>
</evidence>
<evidence type="ECO:0000256" key="2">
    <source>
        <dbReference type="ARBA" id="ARBA00022428"/>
    </source>
</evidence>
<comment type="caution">
    <text evidence="11">The sequence shown here is derived from an EMBL/GenBank/DDBJ whole genome shotgun (WGS) entry which is preliminary data.</text>
</comment>
<comment type="catalytic activity">
    <reaction evidence="8">
        <text>an all-trans-polyprenyl diphosphate + 1,4-dihydroxy-2-naphthoate + H(+) = a 2-demethylmenaquinol + CO2 + diphosphate</text>
        <dbReference type="Rhea" id="RHEA:26478"/>
        <dbReference type="Rhea" id="RHEA-COMP:9563"/>
        <dbReference type="Rhea" id="RHEA-COMP:9564"/>
        <dbReference type="ChEBI" id="CHEBI:11173"/>
        <dbReference type="ChEBI" id="CHEBI:15378"/>
        <dbReference type="ChEBI" id="CHEBI:16526"/>
        <dbReference type="ChEBI" id="CHEBI:33019"/>
        <dbReference type="ChEBI" id="CHEBI:55437"/>
        <dbReference type="ChEBI" id="CHEBI:58914"/>
        <dbReference type="EC" id="2.5.1.74"/>
    </reaction>
</comment>
<evidence type="ECO:0000256" key="8">
    <source>
        <dbReference type="HAMAP-Rule" id="MF_01937"/>
    </source>
</evidence>
<dbReference type="PIRSF" id="PIRSF005355">
    <property type="entry name" value="UBIAD1"/>
    <property type="match status" value="1"/>
</dbReference>
<dbReference type="EMBL" id="BAAAPL010000002">
    <property type="protein sequence ID" value="GAA1699976.1"/>
    <property type="molecule type" value="Genomic_DNA"/>
</dbReference>
<organism evidence="11 12">
    <name type="scientific">Microbacterium sediminicola</name>
    <dbReference type="NCBI Taxonomy" id="415210"/>
    <lineage>
        <taxon>Bacteria</taxon>
        <taxon>Bacillati</taxon>
        <taxon>Actinomycetota</taxon>
        <taxon>Actinomycetes</taxon>
        <taxon>Micrococcales</taxon>
        <taxon>Microbacteriaceae</taxon>
        <taxon>Microbacterium</taxon>
    </lineage>
</organism>
<feature type="transmembrane region" description="Helical" evidence="8">
    <location>
        <begin position="81"/>
        <end position="101"/>
    </location>
</feature>
<keyword evidence="7 8" id="KW-0472">Membrane</keyword>
<feature type="transmembrane region" description="Helical" evidence="8">
    <location>
        <begin position="309"/>
        <end position="331"/>
    </location>
</feature>
<feature type="transmembrane region" description="Helical" evidence="8">
    <location>
        <begin position="132"/>
        <end position="151"/>
    </location>
</feature>
<reference evidence="11 12" key="1">
    <citation type="journal article" date="2019" name="Int. J. Syst. Evol. Microbiol.">
        <title>The Global Catalogue of Microorganisms (GCM) 10K type strain sequencing project: providing services to taxonomists for standard genome sequencing and annotation.</title>
        <authorList>
            <consortium name="The Broad Institute Genomics Platform"/>
            <consortium name="The Broad Institute Genome Sequencing Center for Infectious Disease"/>
            <person name="Wu L."/>
            <person name="Ma J."/>
        </authorList>
    </citation>
    <scope>NUCLEOTIDE SEQUENCE [LARGE SCALE GENOMIC DNA]</scope>
    <source>
        <strain evidence="11 12">JCM 15577</strain>
    </source>
</reference>
<evidence type="ECO:0000256" key="10">
    <source>
        <dbReference type="SAM" id="MobiDB-lite"/>
    </source>
</evidence>
<comment type="function">
    <text evidence="8">Conversion of 1,4-dihydroxy-2-naphthoate (DHNA) to demethylmenaquinone (DMK).</text>
</comment>
<evidence type="ECO:0000256" key="1">
    <source>
        <dbReference type="ARBA" id="ARBA00004141"/>
    </source>
</evidence>
<feature type="transmembrane region" description="Helical" evidence="8">
    <location>
        <begin position="58"/>
        <end position="75"/>
    </location>
</feature>
<feature type="transmembrane region" description="Helical" evidence="8">
    <location>
        <begin position="281"/>
        <end position="302"/>
    </location>
</feature>
<keyword evidence="5 8" id="KW-0812">Transmembrane</keyword>
<feature type="transmembrane region" description="Helical" evidence="8">
    <location>
        <begin position="215"/>
        <end position="234"/>
    </location>
</feature>
<keyword evidence="2 8" id="KW-0474">Menaquinone biosynthesis</keyword>
<dbReference type="RefSeq" id="WP_425561185.1">
    <property type="nucleotide sequence ID" value="NZ_BAAAPL010000002.1"/>
</dbReference>
<dbReference type="Proteomes" id="UP001501690">
    <property type="component" value="Unassembled WGS sequence"/>
</dbReference>
<dbReference type="Pfam" id="PF01040">
    <property type="entry name" value="UbiA"/>
    <property type="match status" value="1"/>
</dbReference>
<evidence type="ECO:0000256" key="6">
    <source>
        <dbReference type="ARBA" id="ARBA00022989"/>
    </source>
</evidence>
<evidence type="ECO:0000313" key="12">
    <source>
        <dbReference type="Proteomes" id="UP001501690"/>
    </source>
</evidence>
<comment type="similarity">
    <text evidence="8">Belongs to the MenA family. Type 1 subfamily.</text>
</comment>
<protein>
    <recommendedName>
        <fullName evidence="8 9">1,4-dihydroxy-2-naphthoate octaprenyltransferase</fullName>
        <shortName evidence="8">DHNA-octaprenyltransferase</shortName>
        <ecNumber evidence="8 9">2.5.1.74</ecNumber>
    </recommendedName>
</protein>
<name>A0ABN2I7M1_9MICO</name>
<dbReference type="InterPro" id="IPR000537">
    <property type="entry name" value="UbiA_prenyltransferase"/>
</dbReference>
<evidence type="ECO:0000256" key="4">
    <source>
        <dbReference type="ARBA" id="ARBA00022679"/>
    </source>
</evidence>
<dbReference type="HAMAP" id="MF_01937">
    <property type="entry name" value="MenA_1"/>
    <property type="match status" value="1"/>
</dbReference>
<evidence type="ECO:0000313" key="11">
    <source>
        <dbReference type="EMBL" id="GAA1699976.1"/>
    </source>
</evidence>
<comment type="pathway">
    <text evidence="8">Quinol/quinone metabolism; menaquinone biosynthesis; menaquinol from 1,4-dihydroxy-2-naphthoate: step 1/2.</text>
</comment>
<dbReference type="NCBIfam" id="TIGR00751">
    <property type="entry name" value="menA"/>
    <property type="match status" value="1"/>
</dbReference>
<dbReference type="Gene3D" id="1.10.357.140">
    <property type="entry name" value="UbiA prenyltransferase"/>
    <property type="match status" value="1"/>
</dbReference>
<dbReference type="CDD" id="cd13962">
    <property type="entry name" value="PT_UbiA_UBIAD1"/>
    <property type="match status" value="1"/>
</dbReference>
<comment type="subcellular location">
    <subcellularLocation>
        <location evidence="8">Cell membrane</location>
        <topology evidence="8">Multi-pass membrane protein</topology>
    </subcellularLocation>
    <subcellularLocation>
        <location evidence="1">Membrane</location>
        <topology evidence="1">Multi-pass membrane protein</topology>
    </subcellularLocation>
</comment>
<dbReference type="PANTHER" id="PTHR13929:SF0">
    <property type="entry name" value="UBIA PRENYLTRANSFERASE DOMAIN-CONTAINING PROTEIN 1"/>
    <property type="match status" value="1"/>
</dbReference>
<keyword evidence="6 8" id="KW-1133">Transmembrane helix</keyword>
<feature type="transmembrane region" description="Helical" evidence="8">
    <location>
        <begin position="188"/>
        <end position="209"/>
    </location>
</feature>
<dbReference type="InterPro" id="IPR044878">
    <property type="entry name" value="UbiA_sf"/>
</dbReference>
<gene>
    <name evidence="8" type="primary">menA</name>
    <name evidence="11" type="ORF">GCM10009808_16910</name>
</gene>
<keyword evidence="12" id="KW-1185">Reference proteome</keyword>
<dbReference type="NCBIfam" id="NF004751">
    <property type="entry name" value="PRK06080.1-3"/>
    <property type="match status" value="1"/>
</dbReference>